<reference evidence="2 3" key="1">
    <citation type="journal article" date="2014" name="Nat. Genet.">
        <title>Genome sequence of the hot pepper provides insights into the evolution of pungency in Capsicum species.</title>
        <authorList>
            <person name="Kim S."/>
            <person name="Park M."/>
            <person name="Yeom S.I."/>
            <person name="Kim Y.M."/>
            <person name="Lee J.M."/>
            <person name="Lee H.A."/>
            <person name="Seo E."/>
            <person name="Choi J."/>
            <person name="Cheong K."/>
            <person name="Kim K.T."/>
            <person name="Jung K."/>
            <person name="Lee G.W."/>
            <person name="Oh S.K."/>
            <person name="Bae C."/>
            <person name="Kim S.B."/>
            <person name="Lee H.Y."/>
            <person name="Kim S.Y."/>
            <person name="Kim M.S."/>
            <person name="Kang B.C."/>
            <person name="Jo Y.D."/>
            <person name="Yang H.B."/>
            <person name="Jeong H.J."/>
            <person name="Kang W.H."/>
            <person name="Kwon J.K."/>
            <person name="Shin C."/>
            <person name="Lim J.Y."/>
            <person name="Park J.H."/>
            <person name="Huh J.H."/>
            <person name="Kim J.S."/>
            <person name="Kim B.D."/>
            <person name="Cohen O."/>
            <person name="Paran I."/>
            <person name="Suh M.C."/>
            <person name="Lee S.B."/>
            <person name="Kim Y.K."/>
            <person name="Shin Y."/>
            <person name="Noh S.J."/>
            <person name="Park J."/>
            <person name="Seo Y.S."/>
            <person name="Kwon S.Y."/>
            <person name="Kim H.A."/>
            <person name="Park J.M."/>
            <person name="Kim H.J."/>
            <person name="Choi S.B."/>
            <person name="Bosland P.W."/>
            <person name="Reeves G."/>
            <person name="Jo S.H."/>
            <person name="Lee B.W."/>
            <person name="Cho H.T."/>
            <person name="Choi H.S."/>
            <person name="Lee M.S."/>
            <person name="Yu Y."/>
            <person name="Do Choi Y."/>
            <person name="Park B.S."/>
            <person name="van Deynze A."/>
            <person name="Ashrafi H."/>
            <person name="Hill T."/>
            <person name="Kim W.T."/>
            <person name="Pai H.S."/>
            <person name="Ahn H.K."/>
            <person name="Yeam I."/>
            <person name="Giovannoni J.J."/>
            <person name="Rose J.K."/>
            <person name="Sorensen I."/>
            <person name="Lee S.J."/>
            <person name="Kim R.W."/>
            <person name="Choi I.Y."/>
            <person name="Choi B.S."/>
            <person name="Lim J.S."/>
            <person name="Lee Y.H."/>
            <person name="Choi D."/>
        </authorList>
    </citation>
    <scope>NUCLEOTIDE SEQUENCE [LARGE SCALE GENOMIC DNA]</scope>
    <source>
        <strain evidence="3">cv. CM334</strain>
    </source>
</reference>
<evidence type="ECO:0000313" key="2">
    <source>
        <dbReference type="EMBL" id="PHT87030.1"/>
    </source>
</evidence>
<keyword evidence="3" id="KW-1185">Reference proteome</keyword>
<gene>
    <name evidence="2" type="ORF">T459_09136</name>
</gene>
<organism evidence="2 3">
    <name type="scientific">Capsicum annuum</name>
    <name type="common">Capsicum pepper</name>
    <dbReference type="NCBI Taxonomy" id="4072"/>
    <lineage>
        <taxon>Eukaryota</taxon>
        <taxon>Viridiplantae</taxon>
        <taxon>Streptophyta</taxon>
        <taxon>Embryophyta</taxon>
        <taxon>Tracheophyta</taxon>
        <taxon>Spermatophyta</taxon>
        <taxon>Magnoliopsida</taxon>
        <taxon>eudicotyledons</taxon>
        <taxon>Gunneridae</taxon>
        <taxon>Pentapetalae</taxon>
        <taxon>asterids</taxon>
        <taxon>lamiids</taxon>
        <taxon>Solanales</taxon>
        <taxon>Solanaceae</taxon>
        <taxon>Solanoideae</taxon>
        <taxon>Capsiceae</taxon>
        <taxon>Capsicum</taxon>
    </lineage>
</organism>
<dbReference type="AlphaFoldDB" id="A0A2G2ZYH2"/>
<dbReference type="PANTHER" id="PTHR33499:SF27">
    <property type="entry name" value="TRANSPOSASE TNP1_EN_SPM-LIKE DOMAIN-CONTAINING PROTEIN"/>
    <property type="match status" value="1"/>
</dbReference>
<reference evidence="2 3" key="2">
    <citation type="journal article" date="2017" name="Genome Biol.">
        <title>New reference genome sequences of hot pepper reveal the massive evolution of plant disease-resistance genes by retroduplication.</title>
        <authorList>
            <person name="Kim S."/>
            <person name="Park J."/>
            <person name="Yeom S.I."/>
            <person name="Kim Y.M."/>
            <person name="Seo E."/>
            <person name="Kim K.T."/>
            <person name="Kim M.S."/>
            <person name="Lee J.M."/>
            <person name="Cheong K."/>
            <person name="Shin H.S."/>
            <person name="Kim S.B."/>
            <person name="Han K."/>
            <person name="Lee J."/>
            <person name="Park M."/>
            <person name="Lee H.A."/>
            <person name="Lee H.Y."/>
            <person name="Lee Y."/>
            <person name="Oh S."/>
            <person name="Lee J.H."/>
            <person name="Choi E."/>
            <person name="Choi E."/>
            <person name="Lee S.E."/>
            <person name="Jeon J."/>
            <person name="Kim H."/>
            <person name="Choi G."/>
            <person name="Song H."/>
            <person name="Lee J."/>
            <person name="Lee S.C."/>
            <person name="Kwon J.K."/>
            <person name="Lee H.Y."/>
            <person name="Koo N."/>
            <person name="Hong Y."/>
            <person name="Kim R.W."/>
            <person name="Kang W.H."/>
            <person name="Huh J.H."/>
            <person name="Kang B.C."/>
            <person name="Yang T.J."/>
            <person name="Lee Y.H."/>
            <person name="Bennetzen J.L."/>
            <person name="Choi D."/>
        </authorList>
    </citation>
    <scope>NUCLEOTIDE SEQUENCE [LARGE SCALE GENOMIC DNA]</scope>
    <source>
        <strain evidence="3">cv. CM334</strain>
    </source>
</reference>
<feature type="region of interest" description="Disordered" evidence="1">
    <location>
        <begin position="1"/>
        <end position="22"/>
    </location>
</feature>
<comment type="caution">
    <text evidence="2">The sequence shown here is derived from an EMBL/GenBank/DDBJ whole genome shotgun (WGS) entry which is preliminary data.</text>
</comment>
<evidence type="ECO:0000313" key="3">
    <source>
        <dbReference type="Proteomes" id="UP000222542"/>
    </source>
</evidence>
<dbReference type="Proteomes" id="UP000222542">
    <property type="component" value="Unassembled WGS sequence"/>
</dbReference>
<evidence type="ECO:0000256" key="1">
    <source>
        <dbReference type="SAM" id="MobiDB-lite"/>
    </source>
</evidence>
<feature type="compositionally biased region" description="Polar residues" evidence="1">
    <location>
        <begin position="7"/>
        <end position="19"/>
    </location>
</feature>
<accession>A0A2G2ZYH2</accession>
<sequence>MQRGPIQRTSPETQSSGNLDESVRLSIEPETGADNIDRAVASRARDIVNYCGWIIITTVLFRHGSWQNIVLKHREAMWYRVKDKFEVRNGLPKHKLQGFVIYSMQRLFRSWKARLHVIYSSYNNDKDRLSHRPKDIELDDWKHLVEHFGNDKFKGQLQQLVVEQQSEEIDLWMIKDEILTLVLGEISGYVRGKGYGAFLTNGLTKEEHERVECMFDF</sequence>
<dbReference type="EMBL" id="AYRZ02000003">
    <property type="protein sequence ID" value="PHT87030.1"/>
    <property type="molecule type" value="Genomic_DNA"/>
</dbReference>
<dbReference type="PANTHER" id="PTHR33499">
    <property type="entry name" value="OS12G0282400 PROTEIN-RELATED"/>
    <property type="match status" value="1"/>
</dbReference>
<protein>
    <submittedName>
        <fullName evidence="2">Uncharacterized protein</fullName>
    </submittedName>
</protein>
<dbReference type="Gramene" id="PHT87030">
    <property type="protein sequence ID" value="PHT87030"/>
    <property type="gene ID" value="T459_09136"/>
</dbReference>
<name>A0A2G2ZYH2_CAPAN</name>
<proteinExistence type="predicted"/>